<organism evidence="1 2">
    <name type="scientific">Segatella bryantii</name>
    <name type="common">Prevotella bryantii</name>
    <dbReference type="NCBI Taxonomy" id="77095"/>
    <lineage>
        <taxon>Bacteria</taxon>
        <taxon>Pseudomonadati</taxon>
        <taxon>Bacteroidota</taxon>
        <taxon>Bacteroidia</taxon>
        <taxon>Bacteroidales</taxon>
        <taxon>Prevotellaceae</taxon>
        <taxon>Segatella</taxon>
    </lineage>
</organism>
<dbReference type="EMBL" id="NPJF01000067">
    <property type="protein sequence ID" value="OYP53173.1"/>
    <property type="molecule type" value="Genomic_DNA"/>
</dbReference>
<sequence>MAKTAKNILALNHEEAMGNLDEPLWNNEWIKAEFIQNMPIASIVDKETLKKVTPVITFRETRAYNEIAY</sequence>
<dbReference type="RefSeq" id="WP_094449081.1">
    <property type="nucleotide sequence ID" value="NZ_CP091801.1"/>
</dbReference>
<gene>
    <name evidence="1" type="ORF">CIK91_13295</name>
</gene>
<proteinExistence type="predicted"/>
<comment type="caution">
    <text evidence="1">The sequence shown here is derived from an EMBL/GenBank/DDBJ whole genome shotgun (WGS) entry which is preliminary data.</text>
</comment>
<evidence type="ECO:0000313" key="1">
    <source>
        <dbReference type="EMBL" id="OYP53173.1"/>
    </source>
</evidence>
<accession>A0ABX4EE46</accession>
<dbReference type="Proteomes" id="UP000216189">
    <property type="component" value="Unassembled WGS sequence"/>
</dbReference>
<reference evidence="1 2" key="1">
    <citation type="submission" date="2017-08" db="EMBL/GenBank/DDBJ databases">
        <title>Comparative genomics of non-oral Prevotella species.</title>
        <authorList>
            <person name="Accetto T."/>
            <person name="Nograsek B."/>
            <person name="Avgustin G."/>
        </authorList>
    </citation>
    <scope>NUCLEOTIDE SEQUENCE [LARGE SCALE GENOMIC DNA]</scope>
    <source>
        <strain evidence="1 2">TC1-1</strain>
    </source>
</reference>
<keyword evidence="2" id="KW-1185">Reference proteome</keyword>
<protein>
    <submittedName>
        <fullName evidence="1">Uncharacterized protein</fullName>
    </submittedName>
</protein>
<name>A0ABX4EE46_SEGBR</name>
<evidence type="ECO:0000313" key="2">
    <source>
        <dbReference type="Proteomes" id="UP000216189"/>
    </source>
</evidence>